<keyword evidence="1" id="KW-0805">Transcription regulation</keyword>
<evidence type="ECO:0000313" key="5">
    <source>
        <dbReference type="EMBL" id="MEZ7514435.1"/>
    </source>
</evidence>
<proteinExistence type="predicted"/>
<evidence type="ECO:0000259" key="4">
    <source>
        <dbReference type="PROSITE" id="PS01124"/>
    </source>
</evidence>
<evidence type="ECO:0000256" key="3">
    <source>
        <dbReference type="ARBA" id="ARBA00023163"/>
    </source>
</evidence>
<reference evidence="5 6" key="1">
    <citation type="submission" date="2023-05" db="EMBL/GenBank/DDBJ databases">
        <title>Adaptations of aquatic viruses from atmosphere-close ecosystems of the Central Arctic Ocean.</title>
        <authorList>
            <person name="Rahlff J."/>
            <person name="Holmfeldt K."/>
        </authorList>
    </citation>
    <scope>NUCLEOTIDE SEQUENCE [LARGE SCALE GENOMIC DNA]</scope>
    <source>
        <strain evidence="5 6">Arc14</strain>
    </source>
</reference>
<dbReference type="PRINTS" id="PR00032">
    <property type="entry name" value="HTHARAC"/>
</dbReference>
<dbReference type="InterPro" id="IPR020449">
    <property type="entry name" value="Tscrpt_reg_AraC-type_HTH"/>
</dbReference>
<dbReference type="PROSITE" id="PS01124">
    <property type="entry name" value="HTH_ARAC_FAMILY_2"/>
    <property type="match status" value="1"/>
</dbReference>
<keyword evidence="3" id="KW-0804">Transcription</keyword>
<dbReference type="Pfam" id="PF12833">
    <property type="entry name" value="HTH_18"/>
    <property type="match status" value="1"/>
</dbReference>
<evidence type="ECO:0000256" key="2">
    <source>
        <dbReference type="ARBA" id="ARBA00023125"/>
    </source>
</evidence>
<dbReference type="Proteomes" id="UP001568894">
    <property type="component" value="Unassembled WGS sequence"/>
</dbReference>
<dbReference type="SUPFAM" id="SSF46689">
    <property type="entry name" value="Homeodomain-like"/>
    <property type="match status" value="1"/>
</dbReference>
<dbReference type="EMBL" id="JASMRN010000003">
    <property type="protein sequence ID" value="MEZ7514435.1"/>
    <property type="molecule type" value="Genomic_DNA"/>
</dbReference>
<protein>
    <submittedName>
        <fullName evidence="5">Helix-turn-helix domain-containing protein</fullName>
    </submittedName>
</protein>
<gene>
    <name evidence="5" type="ORF">QO192_03960</name>
</gene>
<comment type="caution">
    <text evidence="5">The sequence shown here is derived from an EMBL/GenBank/DDBJ whole genome shotgun (WGS) entry which is preliminary data.</text>
</comment>
<name>A0ABV4K9W5_9FLAO</name>
<feature type="domain" description="HTH araC/xylS-type" evidence="4">
    <location>
        <begin position="1"/>
        <end position="46"/>
    </location>
</feature>
<evidence type="ECO:0000313" key="6">
    <source>
        <dbReference type="Proteomes" id="UP001568894"/>
    </source>
</evidence>
<sequence length="47" mass="5292">MKEHQIIRGSSTTKELAFELGLDSISSFSRFFKNNVGVSPSQFRAEN</sequence>
<keyword evidence="2" id="KW-0238">DNA-binding</keyword>
<evidence type="ECO:0000256" key="1">
    <source>
        <dbReference type="ARBA" id="ARBA00023015"/>
    </source>
</evidence>
<dbReference type="Gene3D" id="1.10.10.60">
    <property type="entry name" value="Homeodomain-like"/>
    <property type="match status" value="1"/>
</dbReference>
<accession>A0ABV4K9W5</accession>
<dbReference type="InterPro" id="IPR018060">
    <property type="entry name" value="HTH_AraC"/>
</dbReference>
<keyword evidence="6" id="KW-1185">Reference proteome</keyword>
<dbReference type="InterPro" id="IPR009057">
    <property type="entry name" value="Homeodomain-like_sf"/>
</dbReference>
<organism evidence="5 6">
    <name type="scientific">Flavobacterium frigidarium</name>
    <dbReference type="NCBI Taxonomy" id="99286"/>
    <lineage>
        <taxon>Bacteria</taxon>
        <taxon>Pseudomonadati</taxon>
        <taxon>Bacteroidota</taxon>
        <taxon>Flavobacteriia</taxon>
        <taxon>Flavobacteriales</taxon>
        <taxon>Flavobacteriaceae</taxon>
        <taxon>Flavobacterium</taxon>
    </lineage>
</organism>
<dbReference type="RefSeq" id="WP_371568222.1">
    <property type="nucleotide sequence ID" value="NZ_JASMRN010000003.1"/>
</dbReference>